<reference evidence="1 2" key="1">
    <citation type="submission" date="2018-06" db="EMBL/GenBank/DDBJ databases">
        <title>Genomic Encyclopedia of Archaeal and Bacterial Type Strains, Phase II (KMG-II): from individual species to whole genera.</title>
        <authorList>
            <person name="Goeker M."/>
        </authorList>
    </citation>
    <scope>NUCLEOTIDE SEQUENCE [LARGE SCALE GENOMIC DNA]</scope>
    <source>
        <strain evidence="1 2">DSM 29821</strain>
    </source>
</reference>
<dbReference type="EMBL" id="QLMA01000004">
    <property type="protein sequence ID" value="RAJ82367.1"/>
    <property type="molecule type" value="Genomic_DNA"/>
</dbReference>
<proteinExistence type="predicted"/>
<dbReference type="SUPFAM" id="SSF75169">
    <property type="entry name" value="DsrEFH-like"/>
    <property type="match status" value="1"/>
</dbReference>
<sequence>MQVVFQITTSAEDAQKAMLGQLNNLLAYCSNNSKDIQVEVVVHGQAYGLLLREGGVFAPRVKALAEHGVRWLICRNTLNGNNISEEMVFPFVGVVPAGIAHLVERQQEGWAYIRC</sequence>
<dbReference type="PANTHER" id="PTHR37691">
    <property type="entry name" value="BLR3518 PROTEIN"/>
    <property type="match status" value="1"/>
</dbReference>
<dbReference type="Pfam" id="PF02635">
    <property type="entry name" value="DsrE"/>
    <property type="match status" value="1"/>
</dbReference>
<dbReference type="InterPro" id="IPR003787">
    <property type="entry name" value="Sulphur_relay_DsrE/F-like"/>
</dbReference>
<keyword evidence="2" id="KW-1185">Reference proteome</keyword>
<dbReference type="RefSeq" id="WP_111592882.1">
    <property type="nucleotide sequence ID" value="NZ_QLMA01000004.1"/>
</dbReference>
<dbReference type="Gene3D" id="3.40.1260.10">
    <property type="entry name" value="DsrEFH-like"/>
    <property type="match status" value="1"/>
</dbReference>
<dbReference type="Proteomes" id="UP000249819">
    <property type="component" value="Unassembled WGS sequence"/>
</dbReference>
<evidence type="ECO:0000313" key="1">
    <source>
        <dbReference type="EMBL" id="RAJ82367.1"/>
    </source>
</evidence>
<dbReference type="AlphaFoldDB" id="A0A327VZA2"/>
<protein>
    <submittedName>
        <fullName evidence="1">Uncharacterized protein</fullName>
    </submittedName>
</protein>
<evidence type="ECO:0000313" key="2">
    <source>
        <dbReference type="Proteomes" id="UP000249819"/>
    </source>
</evidence>
<gene>
    <name evidence="1" type="ORF">CLV59_104594</name>
</gene>
<dbReference type="PANTHER" id="PTHR37691:SF1">
    <property type="entry name" value="BLR3518 PROTEIN"/>
    <property type="match status" value="1"/>
</dbReference>
<comment type="caution">
    <text evidence="1">The sequence shown here is derived from an EMBL/GenBank/DDBJ whole genome shotgun (WGS) entry which is preliminary data.</text>
</comment>
<dbReference type="OrthoDB" id="678766at2"/>
<dbReference type="InterPro" id="IPR027396">
    <property type="entry name" value="DsrEFH-like"/>
</dbReference>
<organism evidence="1 2">
    <name type="scientific">Chitinophaga dinghuensis</name>
    <dbReference type="NCBI Taxonomy" id="1539050"/>
    <lineage>
        <taxon>Bacteria</taxon>
        <taxon>Pseudomonadati</taxon>
        <taxon>Bacteroidota</taxon>
        <taxon>Chitinophagia</taxon>
        <taxon>Chitinophagales</taxon>
        <taxon>Chitinophagaceae</taxon>
        <taxon>Chitinophaga</taxon>
    </lineage>
</organism>
<accession>A0A327VZA2</accession>
<name>A0A327VZA2_9BACT</name>